<dbReference type="SUPFAM" id="SSF159283">
    <property type="entry name" value="Guanosine diphospho-D-mannose pyrophosphorylase/mannose-6-phosphate isomerase linker domain"/>
    <property type="match status" value="1"/>
</dbReference>
<keyword evidence="5" id="KW-0547">Nucleotide-binding</keyword>
<accession>A0A174FCA5</accession>
<evidence type="ECO:0000256" key="1">
    <source>
        <dbReference type="ARBA" id="ARBA00006115"/>
    </source>
</evidence>
<comment type="catalytic activity">
    <reaction evidence="7">
        <text>alpha-D-mannose 1-phosphate + GTP + H(+) = GDP-alpha-D-mannose + diphosphate</text>
        <dbReference type="Rhea" id="RHEA:15229"/>
        <dbReference type="ChEBI" id="CHEBI:15378"/>
        <dbReference type="ChEBI" id="CHEBI:33019"/>
        <dbReference type="ChEBI" id="CHEBI:37565"/>
        <dbReference type="ChEBI" id="CHEBI:57527"/>
        <dbReference type="ChEBI" id="CHEBI:58409"/>
        <dbReference type="EC" id="2.7.7.13"/>
    </reaction>
</comment>
<evidence type="ECO:0000256" key="2">
    <source>
        <dbReference type="ARBA" id="ARBA00012387"/>
    </source>
</evidence>
<dbReference type="EC" id="2.7.7.13" evidence="2"/>
<evidence type="ECO:0000256" key="3">
    <source>
        <dbReference type="ARBA" id="ARBA00022679"/>
    </source>
</evidence>
<gene>
    <name evidence="9" type="primary">algA_2</name>
    <name evidence="9" type="ORF">ERS852471_01621</name>
</gene>
<evidence type="ECO:0000256" key="5">
    <source>
        <dbReference type="ARBA" id="ARBA00022741"/>
    </source>
</evidence>
<reference evidence="9 10" key="1">
    <citation type="submission" date="2015-09" db="EMBL/GenBank/DDBJ databases">
        <authorList>
            <consortium name="Pathogen Informatics"/>
        </authorList>
    </citation>
    <scope>NUCLEOTIDE SEQUENCE [LARGE SCALE GENOMIC DNA]</scope>
    <source>
        <strain evidence="9 10">2789STDY5834856</strain>
    </source>
</reference>
<dbReference type="OrthoDB" id="9806359at2"/>
<organism evidence="9 10">
    <name type="scientific">Clostridium disporicum</name>
    <dbReference type="NCBI Taxonomy" id="84024"/>
    <lineage>
        <taxon>Bacteria</taxon>
        <taxon>Bacillati</taxon>
        <taxon>Bacillota</taxon>
        <taxon>Clostridia</taxon>
        <taxon>Eubacteriales</taxon>
        <taxon>Clostridiaceae</taxon>
        <taxon>Clostridium</taxon>
    </lineage>
</organism>
<dbReference type="InterPro" id="IPR005835">
    <property type="entry name" value="NTP_transferase_dom"/>
</dbReference>
<comment type="similarity">
    <text evidence="1">Belongs to the mannose-6-phosphate isomerase type 2 family.</text>
</comment>
<dbReference type="GO" id="GO:0009298">
    <property type="term" value="P:GDP-mannose biosynthetic process"/>
    <property type="evidence" value="ECO:0007669"/>
    <property type="project" value="TreeGrafter"/>
</dbReference>
<feature type="domain" description="Nucleotidyl transferase" evidence="8">
    <location>
        <begin position="4"/>
        <end position="282"/>
    </location>
</feature>
<keyword evidence="4 9" id="KW-0548">Nucleotidyltransferase</keyword>
<dbReference type="InterPro" id="IPR051161">
    <property type="entry name" value="Mannose-6P_isomerase_type2"/>
</dbReference>
<dbReference type="RefSeq" id="WP_055265467.1">
    <property type="nucleotide sequence ID" value="NZ_CABIXQ010000009.1"/>
</dbReference>
<dbReference type="InterPro" id="IPR049577">
    <property type="entry name" value="GMPP_N"/>
</dbReference>
<evidence type="ECO:0000259" key="8">
    <source>
        <dbReference type="Pfam" id="PF00483"/>
    </source>
</evidence>
<dbReference type="GO" id="GO:0004475">
    <property type="term" value="F:mannose-1-phosphate guanylyltransferase (GTP) activity"/>
    <property type="evidence" value="ECO:0007669"/>
    <property type="project" value="UniProtKB-EC"/>
</dbReference>
<dbReference type="PANTHER" id="PTHR46390">
    <property type="entry name" value="MANNOSE-1-PHOSPHATE GUANYLYLTRANSFERASE"/>
    <property type="match status" value="1"/>
</dbReference>
<dbReference type="InterPro" id="IPR029044">
    <property type="entry name" value="Nucleotide-diphossugar_trans"/>
</dbReference>
<keyword evidence="6" id="KW-0342">GTP-binding</keyword>
<dbReference type="FunFam" id="3.90.550.10:FF:000046">
    <property type="entry name" value="Mannose-1-phosphate guanylyltransferase (GDP)"/>
    <property type="match status" value="1"/>
</dbReference>
<dbReference type="EMBL" id="CYZX01000009">
    <property type="protein sequence ID" value="CUO46558.1"/>
    <property type="molecule type" value="Genomic_DNA"/>
</dbReference>
<dbReference type="CDD" id="cd02509">
    <property type="entry name" value="GDP-M1P_Guanylyltransferase"/>
    <property type="match status" value="1"/>
</dbReference>
<dbReference type="PANTHER" id="PTHR46390:SF1">
    <property type="entry name" value="MANNOSE-1-PHOSPHATE GUANYLYLTRANSFERASE"/>
    <property type="match status" value="1"/>
</dbReference>
<sequence>MLTALIMAGGKGTRFWPLSTEERPKQFLNLIGEETMIQMTVNRIKPIIPIERIFVCTGEQYVSLIKEQLPELPETNIIVEPEGRNTAPCIALSAFVIRRYYEDATMVVLPSDHLIKNEEEFRNIVKIADEFVRSNDSGIITLGMKPSRPEIGYGYIKYGNGVQGLNNNEVIKVDAFVEKPNKQKAEEYLADGSYLWNGGMFLWSANNILEKIKKYSTDTYEALHQIDEVKEEELQELINNNYKNTEAISIDYAVLEKSKDIYVIPSDFGWDDVGSWEALDRYREKDTYGNVLVGQSKAIKAENNLVISSNHKVVVEGLSDIYVIEHDGKILVGNKSNVANVKELKSII</sequence>
<dbReference type="Proteomes" id="UP000095594">
    <property type="component" value="Unassembled WGS sequence"/>
</dbReference>
<evidence type="ECO:0000313" key="9">
    <source>
        <dbReference type="EMBL" id="CUO46558.1"/>
    </source>
</evidence>
<evidence type="ECO:0000256" key="4">
    <source>
        <dbReference type="ARBA" id="ARBA00022695"/>
    </source>
</evidence>
<dbReference type="SUPFAM" id="SSF53448">
    <property type="entry name" value="Nucleotide-diphospho-sugar transferases"/>
    <property type="match status" value="1"/>
</dbReference>
<dbReference type="Gene3D" id="3.90.550.10">
    <property type="entry name" value="Spore Coat Polysaccharide Biosynthesis Protein SpsA, Chain A"/>
    <property type="match status" value="1"/>
</dbReference>
<evidence type="ECO:0000313" key="10">
    <source>
        <dbReference type="Proteomes" id="UP000095594"/>
    </source>
</evidence>
<protein>
    <recommendedName>
        <fullName evidence="2">mannose-1-phosphate guanylyltransferase</fullName>
        <ecNumber evidence="2">2.7.7.13</ecNumber>
    </recommendedName>
</protein>
<dbReference type="GO" id="GO:0005525">
    <property type="term" value="F:GTP binding"/>
    <property type="evidence" value="ECO:0007669"/>
    <property type="project" value="UniProtKB-KW"/>
</dbReference>
<dbReference type="Pfam" id="PF00483">
    <property type="entry name" value="NTP_transferase"/>
    <property type="match status" value="1"/>
</dbReference>
<evidence type="ECO:0000256" key="7">
    <source>
        <dbReference type="ARBA" id="ARBA00047343"/>
    </source>
</evidence>
<evidence type="ECO:0000256" key="6">
    <source>
        <dbReference type="ARBA" id="ARBA00023134"/>
    </source>
</evidence>
<proteinExistence type="inferred from homology"/>
<name>A0A174FCA5_9CLOT</name>
<keyword evidence="3 9" id="KW-0808">Transferase</keyword>
<dbReference type="AlphaFoldDB" id="A0A174FCA5"/>